<keyword evidence="1" id="KW-0175">Coiled coil</keyword>
<organism evidence="2 3">
    <name type="scientific">Clostridium collagenovorans DSM 3089</name>
    <dbReference type="NCBI Taxonomy" id="1121306"/>
    <lineage>
        <taxon>Bacteria</taxon>
        <taxon>Bacillati</taxon>
        <taxon>Bacillota</taxon>
        <taxon>Clostridia</taxon>
        <taxon>Eubacteriales</taxon>
        <taxon>Clostridiaceae</taxon>
        <taxon>Clostridium</taxon>
    </lineage>
</organism>
<reference evidence="2 3" key="1">
    <citation type="submission" date="2016-11" db="EMBL/GenBank/DDBJ databases">
        <authorList>
            <person name="Jaros S."/>
            <person name="Januszkiewicz K."/>
            <person name="Wedrychowicz H."/>
        </authorList>
    </citation>
    <scope>NUCLEOTIDE SEQUENCE [LARGE SCALE GENOMIC DNA]</scope>
    <source>
        <strain evidence="2 3">DSM 3089</strain>
    </source>
</reference>
<protein>
    <submittedName>
        <fullName evidence="2">Uncharacterized protein</fullName>
    </submittedName>
</protein>
<dbReference type="EMBL" id="FQXP01000015">
    <property type="protein sequence ID" value="SHI11602.1"/>
    <property type="molecule type" value="Genomic_DNA"/>
</dbReference>
<keyword evidence="3" id="KW-1185">Reference proteome</keyword>
<sequence>MENTVEKDMVIRELQEKIHIIRGEFAQTDAIVKSMMDDDKTSDEIRERFNFQRCKLEGLRKQLGDLERKLVAERNR</sequence>
<evidence type="ECO:0000313" key="2">
    <source>
        <dbReference type="EMBL" id="SHI11602.1"/>
    </source>
</evidence>
<evidence type="ECO:0000256" key="1">
    <source>
        <dbReference type="SAM" id="Coils"/>
    </source>
</evidence>
<gene>
    <name evidence="2" type="ORF">SAMN02745196_02957</name>
</gene>
<dbReference type="RefSeq" id="WP_072832765.1">
    <property type="nucleotide sequence ID" value="NZ_FQXP01000015.1"/>
</dbReference>
<evidence type="ECO:0000313" key="3">
    <source>
        <dbReference type="Proteomes" id="UP000184526"/>
    </source>
</evidence>
<accession>A0A1M5YI44</accession>
<dbReference type="Proteomes" id="UP000184526">
    <property type="component" value="Unassembled WGS sequence"/>
</dbReference>
<dbReference type="AlphaFoldDB" id="A0A1M5YI44"/>
<feature type="coiled-coil region" evidence="1">
    <location>
        <begin position="49"/>
        <end position="76"/>
    </location>
</feature>
<proteinExistence type="predicted"/>
<name>A0A1M5YI44_9CLOT</name>